<feature type="domain" description="Riboflavin kinase" evidence="16">
    <location>
        <begin position="185"/>
        <end position="308"/>
    </location>
</feature>
<dbReference type="InterPro" id="IPR023468">
    <property type="entry name" value="Riboflavin_kinase"/>
</dbReference>
<dbReference type="SUPFAM" id="SSF52374">
    <property type="entry name" value="Nucleotidylyl transferase"/>
    <property type="match status" value="1"/>
</dbReference>
<comment type="function">
    <text evidence="1">Catalyzes the phosphorylation of riboflavin to FMN followed by the adenylation of FMN to FAD.</text>
</comment>
<evidence type="ECO:0000259" key="16">
    <source>
        <dbReference type="SMART" id="SM00904"/>
    </source>
</evidence>
<dbReference type="NCBIfam" id="NF004160">
    <property type="entry name" value="PRK05627.1-3"/>
    <property type="match status" value="1"/>
</dbReference>
<evidence type="ECO:0000256" key="11">
    <source>
        <dbReference type="ARBA" id="ARBA00022840"/>
    </source>
</evidence>
<comment type="similarity">
    <text evidence="15">Belongs to the ribF family.</text>
</comment>
<dbReference type="Proteomes" id="UP001595607">
    <property type="component" value="Unassembled WGS sequence"/>
</dbReference>
<name>A0ABV7MDY3_9PROT</name>
<dbReference type="InterPro" id="IPR023465">
    <property type="entry name" value="Riboflavin_kinase_dom_sf"/>
</dbReference>
<dbReference type="InterPro" id="IPR002606">
    <property type="entry name" value="Riboflavin_kinase_bac"/>
</dbReference>
<dbReference type="SUPFAM" id="SSF82114">
    <property type="entry name" value="Riboflavin kinase-like"/>
    <property type="match status" value="1"/>
</dbReference>
<comment type="caution">
    <text evidence="17">The sequence shown here is derived from an EMBL/GenBank/DDBJ whole genome shotgun (WGS) entry which is preliminary data.</text>
</comment>
<dbReference type="InterPro" id="IPR015864">
    <property type="entry name" value="FAD_synthase"/>
</dbReference>
<protein>
    <recommendedName>
        <fullName evidence="15">Riboflavin biosynthesis protein</fullName>
    </recommendedName>
    <domain>
        <recommendedName>
            <fullName evidence="15">Riboflavin kinase</fullName>
            <ecNumber evidence="15">2.7.1.26</ecNumber>
        </recommendedName>
        <alternativeName>
            <fullName evidence="15">Flavokinase</fullName>
        </alternativeName>
    </domain>
    <domain>
        <recommendedName>
            <fullName evidence="15">FMN adenylyltransferase</fullName>
            <ecNumber evidence="15">2.7.7.2</ecNumber>
        </recommendedName>
        <alternativeName>
            <fullName evidence="15">FAD pyrophosphorylase</fullName>
        </alternativeName>
        <alternativeName>
            <fullName evidence="15">FAD synthase</fullName>
        </alternativeName>
    </domain>
</protein>
<evidence type="ECO:0000256" key="13">
    <source>
        <dbReference type="ARBA" id="ARBA00047880"/>
    </source>
</evidence>
<sequence length="309" mass="33706">MSLVRAPLSCPIGQDLRGMVAVMGNLDGVHRGHQALIDEARKLAGRLGRPLAAVTFEPHPRRVFNPDAPPFILTPLPAKAELLEHHGCAHVFALPFNEELHRQTPDEFISGVLHDTLGLAGVVTGKDFQFGKGRSGSSATLAEIAGHLGMHYEAIEPVGSKGEKFSSSQARDALREGRPKDAREILGRDWFVDGEVTEGRKLARQLGFPTANIALGDVIRPLYGVYAVRAEVGGETFPAIANIGIRPTVDGKEERLEVHLFDWDGDLYGKTLRCHFVDFIREERPMDGLDALKAQIAADSDEARRMLGA</sequence>
<gene>
    <name evidence="17" type="ORF">ACFONP_13130</name>
</gene>
<dbReference type="PIRSF" id="PIRSF004491">
    <property type="entry name" value="FAD_Synth"/>
    <property type="match status" value="1"/>
</dbReference>
<evidence type="ECO:0000256" key="12">
    <source>
        <dbReference type="ARBA" id="ARBA00023268"/>
    </source>
</evidence>
<dbReference type="InterPro" id="IPR014729">
    <property type="entry name" value="Rossmann-like_a/b/a_fold"/>
</dbReference>
<comment type="catalytic activity">
    <reaction evidence="13 15">
        <text>riboflavin + ATP = FMN + ADP + H(+)</text>
        <dbReference type="Rhea" id="RHEA:14357"/>
        <dbReference type="ChEBI" id="CHEBI:15378"/>
        <dbReference type="ChEBI" id="CHEBI:30616"/>
        <dbReference type="ChEBI" id="CHEBI:57986"/>
        <dbReference type="ChEBI" id="CHEBI:58210"/>
        <dbReference type="ChEBI" id="CHEBI:456216"/>
        <dbReference type="EC" id="2.7.1.26"/>
    </reaction>
</comment>
<dbReference type="Gene3D" id="3.40.50.620">
    <property type="entry name" value="HUPs"/>
    <property type="match status" value="1"/>
</dbReference>
<keyword evidence="11 15" id="KW-0067">ATP-binding</keyword>
<dbReference type="GO" id="GO:0003919">
    <property type="term" value="F:FMN adenylyltransferase activity"/>
    <property type="evidence" value="ECO:0007669"/>
    <property type="project" value="UniProtKB-EC"/>
</dbReference>
<dbReference type="Gene3D" id="2.40.30.30">
    <property type="entry name" value="Riboflavin kinase-like"/>
    <property type="match status" value="1"/>
</dbReference>
<keyword evidence="7 15" id="KW-0548">Nucleotidyltransferase</keyword>
<evidence type="ECO:0000256" key="14">
    <source>
        <dbReference type="ARBA" id="ARBA00049494"/>
    </source>
</evidence>
<keyword evidence="8 15" id="KW-0547">Nucleotide-binding</keyword>
<evidence type="ECO:0000256" key="5">
    <source>
        <dbReference type="ARBA" id="ARBA00022643"/>
    </source>
</evidence>
<evidence type="ECO:0000313" key="18">
    <source>
        <dbReference type="Proteomes" id="UP001595607"/>
    </source>
</evidence>
<comment type="catalytic activity">
    <reaction evidence="14 15">
        <text>FMN + ATP + H(+) = FAD + diphosphate</text>
        <dbReference type="Rhea" id="RHEA:17237"/>
        <dbReference type="ChEBI" id="CHEBI:15378"/>
        <dbReference type="ChEBI" id="CHEBI:30616"/>
        <dbReference type="ChEBI" id="CHEBI:33019"/>
        <dbReference type="ChEBI" id="CHEBI:57692"/>
        <dbReference type="ChEBI" id="CHEBI:58210"/>
        <dbReference type="EC" id="2.7.7.2"/>
    </reaction>
</comment>
<evidence type="ECO:0000256" key="3">
    <source>
        <dbReference type="ARBA" id="ARBA00005201"/>
    </source>
</evidence>
<evidence type="ECO:0000256" key="10">
    <source>
        <dbReference type="ARBA" id="ARBA00022827"/>
    </source>
</evidence>
<keyword evidence="5 15" id="KW-0288">FMN</keyword>
<evidence type="ECO:0000256" key="4">
    <source>
        <dbReference type="ARBA" id="ARBA00022630"/>
    </source>
</evidence>
<keyword evidence="10 15" id="KW-0274">FAD</keyword>
<dbReference type="InterPro" id="IPR015865">
    <property type="entry name" value="Riboflavin_kinase_bac/euk"/>
</dbReference>
<keyword evidence="9 15" id="KW-0418">Kinase</keyword>
<dbReference type="Pfam" id="PF06574">
    <property type="entry name" value="FAD_syn"/>
    <property type="match status" value="1"/>
</dbReference>
<dbReference type="EMBL" id="JBHRVA010000003">
    <property type="protein sequence ID" value="MFC3303669.1"/>
    <property type="molecule type" value="Genomic_DNA"/>
</dbReference>
<keyword evidence="6 15" id="KW-0808">Transferase</keyword>
<reference evidence="18" key="1">
    <citation type="journal article" date="2019" name="Int. J. Syst. Evol. Microbiol.">
        <title>The Global Catalogue of Microorganisms (GCM) 10K type strain sequencing project: providing services to taxonomists for standard genome sequencing and annotation.</title>
        <authorList>
            <consortium name="The Broad Institute Genomics Platform"/>
            <consortium name="The Broad Institute Genome Sequencing Center for Infectious Disease"/>
            <person name="Wu L."/>
            <person name="Ma J."/>
        </authorList>
    </citation>
    <scope>NUCLEOTIDE SEQUENCE [LARGE SCALE GENOMIC DNA]</scope>
    <source>
        <strain evidence="18">KCTC 22245</strain>
    </source>
</reference>
<keyword evidence="4 15" id="KW-0285">Flavoprotein</keyword>
<dbReference type="GO" id="GO:0008531">
    <property type="term" value="F:riboflavin kinase activity"/>
    <property type="evidence" value="ECO:0007669"/>
    <property type="project" value="UniProtKB-EC"/>
</dbReference>
<dbReference type="Pfam" id="PF01687">
    <property type="entry name" value="Flavokinase"/>
    <property type="match status" value="1"/>
</dbReference>
<dbReference type="EC" id="2.7.7.2" evidence="15"/>
<organism evidence="17 18">
    <name type="scientific">Parvularcula lutaonensis</name>
    <dbReference type="NCBI Taxonomy" id="491923"/>
    <lineage>
        <taxon>Bacteria</taxon>
        <taxon>Pseudomonadati</taxon>
        <taxon>Pseudomonadota</taxon>
        <taxon>Alphaproteobacteria</taxon>
        <taxon>Parvularculales</taxon>
        <taxon>Parvularculaceae</taxon>
        <taxon>Parvularcula</taxon>
    </lineage>
</organism>
<dbReference type="PANTHER" id="PTHR22749">
    <property type="entry name" value="RIBOFLAVIN KINASE/FMN ADENYLYLTRANSFERASE"/>
    <property type="match status" value="1"/>
</dbReference>
<evidence type="ECO:0000256" key="9">
    <source>
        <dbReference type="ARBA" id="ARBA00022777"/>
    </source>
</evidence>
<evidence type="ECO:0000256" key="15">
    <source>
        <dbReference type="PIRNR" id="PIRNR004491"/>
    </source>
</evidence>
<evidence type="ECO:0000256" key="6">
    <source>
        <dbReference type="ARBA" id="ARBA00022679"/>
    </source>
</evidence>
<dbReference type="RefSeq" id="WP_229786212.1">
    <property type="nucleotide sequence ID" value="NZ_BMXU01000002.1"/>
</dbReference>
<dbReference type="NCBIfam" id="TIGR00083">
    <property type="entry name" value="ribF"/>
    <property type="match status" value="1"/>
</dbReference>
<evidence type="ECO:0000256" key="1">
    <source>
        <dbReference type="ARBA" id="ARBA00002121"/>
    </source>
</evidence>
<comment type="pathway">
    <text evidence="3 15">Cofactor biosynthesis; FMN biosynthesis; FMN from riboflavin (ATP route): step 1/1.</text>
</comment>
<proteinExistence type="inferred from homology"/>
<dbReference type="PANTHER" id="PTHR22749:SF6">
    <property type="entry name" value="RIBOFLAVIN KINASE"/>
    <property type="match status" value="1"/>
</dbReference>
<dbReference type="EC" id="2.7.1.26" evidence="15"/>
<evidence type="ECO:0000256" key="8">
    <source>
        <dbReference type="ARBA" id="ARBA00022741"/>
    </source>
</evidence>
<evidence type="ECO:0000256" key="2">
    <source>
        <dbReference type="ARBA" id="ARBA00004726"/>
    </source>
</evidence>
<comment type="pathway">
    <text evidence="2 15">Cofactor biosynthesis; FAD biosynthesis; FAD from FMN: step 1/1.</text>
</comment>
<evidence type="ECO:0000256" key="7">
    <source>
        <dbReference type="ARBA" id="ARBA00022695"/>
    </source>
</evidence>
<evidence type="ECO:0000313" key="17">
    <source>
        <dbReference type="EMBL" id="MFC3303669.1"/>
    </source>
</evidence>
<dbReference type="CDD" id="cd02064">
    <property type="entry name" value="FAD_synthetase_N"/>
    <property type="match status" value="1"/>
</dbReference>
<accession>A0ABV7MDY3</accession>
<keyword evidence="12" id="KW-0511">Multifunctional enzyme</keyword>
<dbReference type="SMART" id="SM00904">
    <property type="entry name" value="Flavokinase"/>
    <property type="match status" value="1"/>
</dbReference>
<keyword evidence="18" id="KW-1185">Reference proteome</keyword>